<keyword evidence="1" id="KW-1277">Toxin-antitoxin system</keyword>
<dbReference type="InterPro" id="IPR035093">
    <property type="entry name" value="RelE/ParE_toxin_dom_sf"/>
</dbReference>
<dbReference type="PIRSF" id="PIRSF029218">
    <property type="entry name" value="ParE"/>
    <property type="match status" value="1"/>
</dbReference>
<keyword evidence="4" id="KW-1185">Reference proteome</keyword>
<dbReference type="EMBL" id="STGT01000005">
    <property type="protein sequence ID" value="THV11765.1"/>
    <property type="molecule type" value="Genomic_DNA"/>
</dbReference>
<evidence type="ECO:0000256" key="1">
    <source>
        <dbReference type="ARBA" id="ARBA00022649"/>
    </source>
</evidence>
<dbReference type="InterPro" id="IPR028344">
    <property type="entry name" value="ParE1/4"/>
</dbReference>
<dbReference type="Pfam" id="PF05016">
    <property type="entry name" value="ParE_toxin"/>
    <property type="match status" value="1"/>
</dbReference>
<comment type="similarity">
    <text evidence="2">Belongs to the RelE toxin family.</text>
</comment>
<sequence>MKSIGNTVIDVATYKLSPLARKDLEGIWCYSWERWSKDQADRYYSQIVAALHDLANGSREGKPLIGFKTGYLSLSCGSHFIIYARRKNAVEVIRILHQRMNIGRHL</sequence>
<evidence type="ECO:0000256" key="2">
    <source>
        <dbReference type="PIRNR" id="PIRNR029218"/>
    </source>
</evidence>
<dbReference type="RefSeq" id="WP_136559808.1">
    <property type="nucleotide sequence ID" value="NZ_STGT01000005.1"/>
</dbReference>
<dbReference type="Gene3D" id="3.30.2310.20">
    <property type="entry name" value="RelE-like"/>
    <property type="match status" value="1"/>
</dbReference>
<proteinExistence type="inferred from homology"/>
<protein>
    <recommendedName>
        <fullName evidence="2">Toxin</fullName>
    </recommendedName>
</protein>
<accession>A0ABY2QQK2</accession>
<name>A0ABY2QQK2_9HYPH</name>
<dbReference type="InterPro" id="IPR007712">
    <property type="entry name" value="RelE/ParE_toxin"/>
</dbReference>
<comment type="caution">
    <text evidence="3">The sequence shown here is derived from an EMBL/GenBank/DDBJ whole genome shotgun (WGS) entry which is preliminary data.</text>
</comment>
<organism evidence="3 4">
    <name type="scientific">Rhizobium rhizophilum</name>
    <dbReference type="NCBI Taxonomy" id="1850373"/>
    <lineage>
        <taxon>Bacteria</taxon>
        <taxon>Pseudomonadati</taxon>
        <taxon>Pseudomonadota</taxon>
        <taxon>Alphaproteobacteria</taxon>
        <taxon>Hyphomicrobiales</taxon>
        <taxon>Rhizobiaceae</taxon>
        <taxon>Rhizobium/Agrobacterium group</taxon>
        <taxon>Rhizobium</taxon>
    </lineage>
</organism>
<dbReference type="Proteomes" id="UP000309667">
    <property type="component" value="Unassembled WGS sequence"/>
</dbReference>
<evidence type="ECO:0000313" key="3">
    <source>
        <dbReference type="EMBL" id="THV11765.1"/>
    </source>
</evidence>
<gene>
    <name evidence="3" type="ORF">E9677_19905</name>
</gene>
<reference evidence="3 4" key="1">
    <citation type="submission" date="2019-04" db="EMBL/GenBank/DDBJ databases">
        <title>Genome sequence of strain 7209-2.</title>
        <authorList>
            <person name="Gao J."/>
            <person name="Sun J."/>
        </authorList>
    </citation>
    <scope>NUCLEOTIDE SEQUENCE [LARGE SCALE GENOMIC DNA]</scope>
    <source>
        <strain evidence="3 4">7209-2</strain>
    </source>
</reference>
<evidence type="ECO:0000313" key="4">
    <source>
        <dbReference type="Proteomes" id="UP000309667"/>
    </source>
</evidence>